<dbReference type="Pfam" id="PF03746">
    <property type="entry name" value="LamB_YcsF"/>
    <property type="match status" value="1"/>
</dbReference>
<dbReference type="InterPro" id="IPR005501">
    <property type="entry name" value="LamB/YcsF/PxpA-like"/>
</dbReference>
<name>A0ABQ5YP16_9BURK</name>
<dbReference type="Proteomes" id="UP001156664">
    <property type="component" value="Unassembled WGS sequence"/>
</dbReference>
<organism evidence="1 2">
    <name type="scientific">Limnobacter litoralis</name>
    <dbReference type="NCBI Taxonomy" id="481366"/>
    <lineage>
        <taxon>Bacteria</taxon>
        <taxon>Pseudomonadati</taxon>
        <taxon>Pseudomonadota</taxon>
        <taxon>Betaproteobacteria</taxon>
        <taxon>Burkholderiales</taxon>
        <taxon>Burkholderiaceae</taxon>
        <taxon>Limnobacter</taxon>
    </lineage>
</organism>
<dbReference type="CDD" id="cd10801">
    <property type="entry name" value="LamB_YcsF_like_1"/>
    <property type="match status" value="1"/>
</dbReference>
<dbReference type="RefSeq" id="WP_284280298.1">
    <property type="nucleotide sequence ID" value="NZ_BSOJ01000009.1"/>
</dbReference>
<dbReference type="Gene3D" id="3.20.20.370">
    <property type="entry name" value="Glycoside hydrolase/deacetylase"/>
    <property type="match status" value="1"/>
</dbReference>
<gene>
    <name evidence="1" type="ORF">GCM10007875_09450</name>
</gene>
<keyword evidence="2" id="KW-1185">Reference proteome</keyword>
<evidence type="ECO:0000313" key="1">
    <source>
        <dbReference type="EMBL" id="GLR25857.1"/>
    </source>
</evidence>
<comment type="caution">
    <text evidence="1">The sequence shown here is derived from an EMBL/GenBank/DDBJ whole genome shotgun (WGS) entry which is preliminary data.</text>
</comment>
<dbReference type="InterPro" id="IPR011330">
    <property type="entry name" value="Glyco_hydro/deAcase_b/a-brl"/>
</dbReference>
<proteinExistence type="predicted"/>
<dbReference type="SUPFAM" id="SSF88713">
    <property type="entry name" value="Glycoside hydrolase/deacetylase"/>
    <property type="match status" value="1"/>
</dbReference>
<accession>A0ABQ5YP16</accession>
<protein>
    <submittedName>
        <fullName evidence="1">UPF0271 protein</fullName>
    </submittedName>
</protein>
<evidence type="ECO:0000313" key="2">
    <source>
        <dbReference type="Proteomes" id="UP001156664"/>
    </source>
</evidence>
<sequence>MTKFEESSVLLNADLGEGATSDSELFKLVDLANIACGGHAGDEHSMRLCCELALEQGVSVGPHPSYPDREGFGRRRPDGPVHNLYGELMRQVDSFLEIAALSNCPVTHLKAHGQLYNDAAFDPVLGELMLKLSLHYGNLKLLVLANSPLEIQALNAGVNILREGFPDRAYWGDGALVERSMPGAVLHDSFQVASQAKAMALGEPISSLDGEWLAFTVDTLCLHGDNPQALANARAVRAMVPRAGNPER</sequence>
<dbReference type="EMBL" id="BSOJ01000009">
    <property type="protein sequence ID" value="GLR25857.1"/>
    <property type="molecule type" value="Genomic_DNA"/>
</dbReference>
<dbReference type="PANTHER" id="PTHR30292:SF0">
    <property type="entry name" value="5-OXOPROLINASE SUBUNIT A"/>
    <property type="match status" value="1"/>
</dbReference>
<reference evidence="2" key="1">
    <citation type="journal article" date="2019" name="Int. J. Syst. Evol. Microbiol.">
        <title>The Global Catalogue of Microorganisms (GCM) 10K type strain sequencing project: providing services to taxonomists for standard genome sequencing and annotation.</title>
        <authorList>
            <consortium name="The Broad Institute Genomics Platform"/>
            <consortium name="The Broad Institute Genome Sequencing Center for Infectious Disease"/>
            <person name="Wu L."/>
            <person name="Ma J."/>
        </authorList>
    </citation>
    <scope>NUCLEOTIDE SEQUENCE [LARGE SCALE GENOMIC DNA]</scope>
    <source>
        <strain evidence="2">NBRC 105857</strain>
    </source>
</reference>
<dbReference type="PANTHER" id="PTHR30292">
    <property type="entry name" value="UNCHARACTERIZED PROTEIN YBGL-RELATED"/>
    <property type="match status" value="1"/>
</dbReference>